<reference evidence="1 2" key="1">
    <citation type="submission" date="2019-06" db="EMBL/GenBank/DDBJ databases">
        <title>Genomic Encyclopedia of Type Strains, Phase IV (KMG-V): Genome sequencing to study the core and pangenomes of soil and plant-associated prokaryotes.</title>
        <authorList>
            <person name="Whitman W."/>
        </authorList>
    </citation>
    <scope>NUCLEOTIDE SEQUENCE [LARGE SCALE GENOMIC DNA]</scope>
    <source>
        <strain evidence="1 2">BR 11796</strain>
    </source>
</reference>
<organism evidence="1 2">
    <name type="scientific">Azospirillum brasilense</name>
    <dbReference type="NCBI Taxonomy" id="192"/>
    <lineage>
        <taxon>Bacteria</taxon>
        <taxon>Pseudomonadati</taxon>
        <taxon>Pseudomonadota</taxon>
        <taxon>Alphaproteobacteria</taxon>
        <taxon>Rhodospirillales</taxon>
        <taxon>Azospirillaceae</taxon>
        <taxon>Azospirillum</taxon>
    </lineage>
</organism>
<sequence>MFVAIDVLMFERKIKEETVTTFLDLQNGFYNGLCQGLGLSPGSFQILQPSPPLVANNNTLLWDYFNNIPPLSLTQNYIASGGNQFFSNYKGIISSLIAPPNTFEADIGPDNYKAWKSYIAGIVPPPAANQLPSTFFQWGMINAPTVANIGAQDLSAMLLETVSAASLALMPYTSVPFQTPPAPPPDWNAGYAVLAQQLSQAPSRSFTFSSSSMNSNVSSSWSKGGNSGFFGLWGGSSSTSSQSTKFASSNVQITKATFRHLLTFAASPGNWYSSSAMGLAYSSSDTPPWKTGALPSWKTVFDPATGTTTRFMVNLIVADTMYIEVTSDAKFDANDQSVINNNKSSGLWPFYTSGSGSGSSTSVSFNQNGNMTVTITSDPGVPIVLGGNVLPVQTYLGHSTAALKSVSHKAPAMA</sequence>
<evidence type="ECO:0000313" key="2">
    <source>
        <dbReference type="Proteomes" id="UP000316083"/>
    </source>
</evidence>
<dbReference type="AlphaFoldDB" id="A0A560B3P0"/>
<comment type="caution">
    <text evidence="1">The sequence shown here is derived from an EMBL/GenBank/DDBJ whole genome shotgun (WGS) entry which is preliminary data.</text>
</comment>
<evidence type="ECO:0000313" key="1">
    <source>
        <dbReference type="EMBL" id="TWA67257.1"/>
    </source>
</evidence>
<dbReference type="Proteomes" id="UP000316083">
    <property type="component" value="Unassembled WGS sequence"/>
</dbReference>
<proteinExistence type="predicted"/>
<name>A0A560B3P0_AZOBR</name>
<accession>A0A560B3P0</accession>
<gene>
    <name evidence="1" type="ORF">FBZ82_107233</name>
</gene>
<dbReference type="EMBL" id="VITF01000007">
    <property type="protein sequence ID" value="TWA67257.1"/>
    <property type="molecule type" value="Genomic_DNA"/>
</dbReference>
<protein>
    <submittedName>
        <fullName evidence="1">Uncharacterized protein</fullName>
    </submittedName>
</protein>